<dbReference type="PROSITE" id="PS50112">
    <property type="entry name" value="PAS"/>
    <property type="match status" value="2"/>
</dbReference>
<feature type="compositionally biased region" description="Low complexity" evidence="1">
    <location>
        <begin position="632"/>
        <end position="652"/>
    </location>
</feature>
<dbReference type="InterPro" id="IPR013767">
    <property type="entry name" value="PAS_fold"/>
</dbReference>
<feature type="compositionally biased region" description="Polar residues" evidence="1">
    <location>
        <begin position="535"/>
        <end position="549"/>
    </location>
</feature>
<dbReference type="SUPFAM" id="SSF47459">
    <property type="entry name" value="HLH, helix-loop-helix DNA-binding domain"/>
    <property type="match status" value="1"/>
</dbReference>
<dbReference type="EMBL" id="CAJNOG010000045">
    <property type="protein sequence ID" value="CAF0834876.1"/>
    <property type="molecule type" value="Genomic_DNA"/>
</dbReference>
<dbReference type="GO" id="GO:0046983">
    <property type="term" value="F:protein dimerization activity"/>
    <property type="evidence" value="ECO:0007669"/>
    <property type="project" value="InterPro"/>
</dbReference>
<feature type="compositionally biased region" description="Low complexity" evidence="1">
    <location>
        <begin position="606"/>
        <end position="623"/>
    </location>
</feature>
<dbReference type="Proteomes" id="UP000663845">
    <property type="component" value="Unassembled WGS sequence"/>
</dbReference>
<dbReference type="SMART" id="SM00353">
    <property type="entry name" value="HLH"/>
    <property type="match status" value="1"/>
</dbReference>
<feature type="region of interest" description="Disordered" evidence="1">
    <location>
        <begin position="535"/>
        <end position="554"/>
    </location>
</feature>
<dbReference type="Gene3D" id="3.30.450.20">
    <property type="entry name" value="PAS domain"/>
    <property type="match status" value="2"/>
</dbReference>
<gene>
    <name evidence="4" type="ORF">JYZ213_LOCUS7038</name>
</gene>
<evidence type="ECO:0000313" key="5">
    <source>
        <dbReference type="Proteomes" id="UP000663845"/>
    </source>
</evidence>
<name>A0A813VAV5_9BILA</name>
<feature type="region of interest" description="Disordered" evidence="1">
    <location>
        <begin position="606"/>
        <end position="668"/>
    </location>
</feature>
<dbReference type="GO" id="GO:0006355">
    <property type="term" value="P:regulation of DNA-templated transcription"/>
    <property type="evidence" value="ECO:0007669"/>
    <property type="project" value="InterPro"/>
</dbReference>
<dbReference type="InterPro" id="IPR035965">
    <property type="entry name" value="PAS-like_dom_sf"/>
</dbReference>
<dbReference type="NCBIfam" id="TIGR00229">
    <property type="entry name" value="sensory_box"/>
    <property type="match status" value="1"/>
</dbReference>
<comment type="caution">
    <text evidence="4">The sequence shown here is derived from an EMBL/GenBank/DDBJ whole genome shotgun (WGS) entry which is preliminary data.</text>
</comment>
<feature type="region of interest" description="Disordered" evidence="1">
    <location>
        <begin position="1"/>
        <end position="35"/>
    </location>
</feature>
<organism evidence="4 5">
    <name type="scientific">Adineta steineri</name>
    <dbReference type="NCBI Taxonomy" id="433720"/>
    <lineage>
        <taxon>Eukaryota</taxon>
        <taxon>Metazoa</taxon>
        <taxon>Spiralia</taxon>
        <taxon>Gnathifera</taxon>
        <taxon>Rotifera</taxon>
        <taxon>Eurotatoria</taxon>
        <taxon>Bdelloidea</taxon>
        <taxon>Adinetida</taxon>
        <taxon>Adinetidae</taxon>
        <taxon>Adineta</taxon>
    </lineage>
</organism>
<feature type="domain" description="PAS" evidence="2">
    <location>
        <begin position="115"/>
        <end position="177"/>
    </location>
</feature>
<sequence>MNTTNTKSKRERSKEVSKRSPAKRKFRNESEKRRRDSFSQLITSLENILNIDRKSSSTNQTNKLDKASVLRETVLYLKKHQNDLTNQLNVPSSSCRTTDEIVNFSWKPPSNLVTTDEWTQLAVEAMDCFFLVTKPDPYNAQIVYVSKNISSLLGYSQNELLNRSLFELILPRDHDQLCDYLLKDHRIIETCNLSWRRATADDCEECTITGAFRQVIEKCNLSWRRGTADECEECTIIGAFRHVSNKTDDKYLMSIVKVNTIDRTLTINEDNSTNEFTTRLNLQGRFIYVDSKARQILGYSSYELIGCTYFDFVHPDDLSIMTRAYQLWKDNGSGTSEPYRFLSKGQQWIFLQTTCQAQINSWTGKPESYICTTNLLQNSTNFLQKQPPKFSQTISNIQSPLTTNTVLLADLQIRSPSSDSQITSFLSQLDNETYRANIRKKLNEHRLCKQAEMRVREEEINVIEDILQFINEYESKRLLRSSLRTTNPHLYNLPTTMNSPLSPDQTTTINQEGFNIHQVNQFETNTDPVLIKSPLTGSFEESSPRSVHNLSREPHHQHLLIKEKPLIDPLASSLFSPQQEPFSIPSPTTPFSIPSCLSPMTPAPLSVSSISSSPYPRSISPSINNTATNDATNSIPSTTASSSSSSSSTTEQTTKKFSFNRTLPRSLL</sequence>
<feature type="domain" description="BHLH" evidence="3">
    <location>
        <begin position="22"/>
        <end position="80"/>
    </location>
</feature>
<feature type="compositionally biased region" description="Polar residues" evidence="1">
    <location>
        <begin position="655"/>
        <end position="668"/>
    </location>
</feature>
<accession>A0A813VAV5</accession>
<feature type="domain" description="PAS" evidence="2">
    <location>
        <begin position="280"/>
        <end position="332"/>
    </location>
</feature>
<dbReference type="InterPro" id="IPR000014">
    <property type="entry name" value="PAS"/>
</dbReference>
<dbReference type="SMART" id="SM00091">
    <property type="entry name" value="PAS"/>
    <property type="match status" value="2"/>
</dbReference>
<dbReference type="InterPro" id="IPR050933">
    <property type="entry name" value="Circadian_TF"/>
</dbReference>
<dbReference type="Pfam" id="PF00989">
    <property type="entry name" value="PAS"/>
    <property type="match status" value="1"/>
</dbReference>
<evidence type="ECO:0000259" key="3">
    <source>
        <dbReference type="PROSITE" id="PS50888"/>
    </source>
</evidence>
<evidence type="ECO:0000259" key="2">
    <source>
        <dbReference type="PROSITE" id="PS50112"/>
    </source>
</evidence>
<dbReference type="Gene3D" id="4.10.280.10">
    <property type="entry name" value="Helix-loop-helix DNA-binding domain"/>
    <property type="match status" value="1"/>
</dbReference>
<dbReference type="Pfam" id="PF14598">
    <property type="entry name" value="PAS_11"/>
    <property type="match status" value="1"/>
</dbReference>
<dbReference type="SUPFAM" id="SSF55785">
    <property type="entry name" value="PYP-like sensor domain (PAS domain)"/>
    <property type="match status" value="2"/>
</dbReference>
<dbReference type="PROSITE" id="PS50888">
    <property type="entry name" value="BHLH"/>
    <property type="match status" value="1"/>
</dbReference>
<protein>
    <submittedName>
        <fullName evidence="4">Uncharacterized protein</fullName>
    </submittedName>
</protein>
<reference evidence="4" key="1">
    <citation type="submission" date="2021-02" db="EMBL/GenBank/DDBJ databases">
        <authorList>
            <person name="Nowell W R."/>
        </authorList>
    </citation>
    <scope>NUCLEOTIDE SEQUENCE</scope>
</reference>
<dbReference type="Pfam" id="PF00010">
    <property type="entry name" value="HLH"/>
    <property type="match status" value="1"/>
</dbReference>
<dbReference type="AlphaFoldDB" id="A0A813VAV5"/>
<proteinExistence type="predicted"/>
<evidence type="ECO:0000313" key="4">
    <source>
        <dbReference type="EMBL" id="CAF0834876.1"/>
    </source>
</evidence>
<dbReference type="InterPro" id="IPR036638">
    <property type="entry name" value="HLH_DNA-bd_sf"/>
</dbReference>
<dbReference type="InterPro" id="IPR011598">
    <property type="entry name" value="bHLH_dom"/>
</dbReference>
<dbReference type="CDD" id="cd00130">
    <property type="entry name" value="PAS"/>
    <property type="match status" value="2"/>
</dbReference>
<dbReference type="PANTHER" id="PTHR23042">
    <property type="entry name" value="CIRCADIAN PROTEIN CLOCK/ARNT/BMAL/PAS"/>
    <property type="match status" value="1"/>
</dbReference>
<evidence type="ECO:0000256" key="1">
    <source>
        <dbReference type="SAM" id="MobiDB-lite"/>
    </source>
</evidence>